<dbReference type="EMBL" id="LHQR01000014">
    <property type="protein sequence ID" value="KXG53960.1"/>
    <property type="molecule type" value="Genomic_DNA"/>
</dbReference>
<sequence>MEPANNQLARPLAEIRYTRGTIHVSCGNDRLCLAYMHPWYAFLQDVRFIFHGHNFNHEIPLNDETEPDTVGNELGLTGRFVCNLCDPVIKAITPLLNMAGLTFADIQALAYTEDVIPDVCLGIVSSRANIDNVLMVGGIETPWTTRLQNMRLSNLGHALGNAFFQGYCLSLHKQIP</sequence>
<dbReference type="RefSeq" id="XP_040652495.1">
    <property type="nucleotide sequence ID" value="XM_040788723.1"/>
</dbReference>
<keyword evidence="2" id="KW-1185">Reference proteome</keyword>
<protein>
    <submittedName>
        <fullName evidence="1">Uncharacterized protein</fullName>
    </submittedName>
</protein>
<dbReference type="OrthoDB" id="4366786at2759"/>
<accession>A0A135LYC7</accession>
<dbReference type="Proteomes" id="UP000070168">
    <property type="component" value="Unassembled WGS sequence"/>
</dbReference>
<dbReference type="AlphaFoldDB" id="A0A135LYC7"/>
<gene>
    <name evidence="1" type="ORF">PGRI_010100</name>
</gene>
<dbReference type="OMA" id="FNHEIPL"/>
<evidence type="ECO:0000313" key="1">
    <source>
        <dbReference type="EMBL" id="KXG53960.1"/>
    </source>
</evidence>
<dbReference type="GeneID" id="63704023"/>
<proteinExistence type="predicted"/>
<reference evidence="1 2" key="1">
    <citation type="journal article" date="2016" name="BMC Genomics">
        <title>Genome sequencing and secondary metabolism of the postharvest pathogen Penicillium griseofulvum.</title>
        <authorList>
            <person name="Banani H."/>
            <person name="Marcet-Houben M."/>
            <person name="Ballester A.R."/>
            <person name="Abbruscato P."/>
            <person name="Gonzalez-Candelas L."/>
            <person name="Gabaldon T."/>
            <person name="Spadaro D."/>
        </authorList>
    </citation>
    <scope>NUCLEOTIDE SEQUENCE [LARGE SCALE GENOMIC DNA]</scope>
    <source>
        <strain evidence="1 2">PG3</strain>
    </source>
</reference>
<evidence type="ECO:0000313" key="2">
    <source>
        <dbReference type="Proteomes" id="UP000070168"/>
    </source>
</evidence>
<organism evidence="1 2">
    <name type="scientific">Penicillium patulum</name>
    <name type="common">Penicillium griseofulvum</name>
    <dbReference type="NCBI Taxonomy" id="5078"/>
    <lineage>
        <taxon>Eukaryota</taxon>
        <taxon>Fungi</taxon>
        <taxon>Dikarya</taxon>
        <taxon>Ascomycota</taxon>
        <taxon>Pezizomycotina</taxon>
        <taxon>Eurotiomycetes</taxon>
        <taxon>Eurotiomycetidae</taxon>
        <taxon>Eurotiales</taxon>
        <taxon>Aspergillaceae</taxon>
        <taxon>Penicillium</taxon>
    </lineage>
</organism>
<comment type="caution">
    <text evidence="1">The sequence shown here is derived from an EMBL/GenBank/DDBJ whole genome shotgun (WGS) entry which is preliminary data.</text>
</comment>
<dbReference type="STRING" id="5078.A0A135LYC7"/>
<name>A0A135LYC7_PENPA</name>